<evidence type="ECO:0000256" key="3">
    <source>
        <dbReference type="SAM" id="MobiDB-lite"/>
    </source>
</evidence>
<evidence type="ECO:0000256" key="1">
    <source>
        <dbReference type="PIRSR" id="PIRSR637460-1"/>
    </source>
</evidence>
<dbReference type="CDD" id="cd01823">
    <property type="entry name" value="SEST_like"/>
    <property type="match status" value="1"/>
</dbReference>
<dbReference type="STRING" id="953739.SVEN_0034"/>
<reference evidence="7 8" key="1">
    <citation type="journal article" date="2011" name="BMC Genomics">
        <title>Genome-wide analysis of the role of GlnR in Streptomyces venezuelae provides new insights into global nitrogen regulation in actinomycetes.</title>
        <authorList>
            <person name="Pullan S.T."/>
            <person name="Bibb M.J."/>
            <person name="Merrick M."/>
        </authorList>
    </citation>
    <scope>NUCLEOTIDE SEQUENCE [LARGE SCALE GENOMIC DNA]</scope>
    <source>
        <strain evidence="7">ATCC 10712</strain>
    </source>
</reference>
<sequence>MRLLAVALACAAAVGLVAATLPEPAPQESPRPVSAEPAKAGGDLAWTTVGDADGFHVFRARESEGHVWRTVTSLSEPGIETDRWIGNACLTASGRRLVVVYAPRAFTNRPELFLRGGFSAVVDLDTGAVRKLPVRSTLAYYNPGCGAGEDAVLTQAGDSDLGQTRLTTLHAASGTLEAPVTAAGQITSAVPTPQGLVAAGGPRVVRVDPDGSLHTLARSTGTPFELHPDHDGGVWFMDRARDQVRVRRHHDGGTRSYALGATGRLGLSPGAGGRVFVTGLPNERRFPESPARPGERAGALPPTASWLAVPATAAASSTGVLAVAGIENGEGRPAADGPRITTVAARTGRQHVESVPDERRVPALPDQGHAPSPRLGERTQPGPRAAEDPHDPVDADRTCSVPRGDVRTQVYQPTPHQVEWAADMLAQGPLDLERPADWKGSGLPAYAPSRMFPPVPLAGGGRIPAQILLGITAQESNMWQASRHTAEGLAGNPLIGNYYGIPFKVAADENQWDVDWTHADCGYGITQVTDGMRMAGRTKPGEVALPPDQQRAITVDYAANLAAAARILAEKWNEQAAAGMRVHDGDPARLENWFMAVWAYNSGFYPKKGAGEPWGLGWLNNPANAHYRENRLSFLDGRPGDASRPQEWPYPEKVMGWAAHSIGKTTGNNGVGFQPAWWNTNDQRAQVKPPRLLFCQVKANDCNSHLMFVPDDPSVMPTKAGEKPEPPSHCGHINPATGKYDLKCWWHEPVEWKKDCATQCGHEKIRFDAGTHPNPPDTSVHRPNCQAEDLPQGVLVVDDVPADVPAVTPVPCPRRSDGTFTFDFAKDAKTGDFLSKIDLHQIGGGFGGHFWFTHSRAGALGDRLKVTGRWELGRELDGWARVMVHMPNHGAHTQQAAYTVHTADGPKRRTLLQRTEENRWVPLGAFRFTGRPRVELTSVTGGAPDGKEDIAFDAIAFQPLPGKPRHQVVTLGDSFAAGEGASPVEGSKYYPESDRMGLTAYANACHRSYAAWSRKARLPGSRHTLGYRTDVWDPDVDAHLLACSGARTQMLLPTAAPGQEPVRNAFGLSAEGQHREPPQLDKGFLDADTTLVLLSIGGNDAGFADIFTTCFVTVACHENLVLDLDGTTRKRITQKVAPSVKTALQEIAKAAPNAKIVVMGYVKLFTASCDTTSQPGQTAALNPEAGEVEWMGEITLHLRDQLAAVVKDLREGPARLDVHFTDPIDRFGARGVCGNPEAVNAGIPKPTRGEGEQGGFPGLNPPMSQQSFHPNELGTTILADALTTDLPLFGYPRTTRLR</sequence>
<feature type="domain" description="Golvesin/Xly CBD-like" evidence="6">
    <location>
        <begin position="869"/>
        <end position="938"/>
    </location>
</feature>
<feature type="chain" id="PRO_5038891979" evidence="4">
    <location>
        <begin position="19"/>
        <end position="1298"/>
    </location>
</feature>
<dbReference type="eggNOG" id="COG0741">
    <property type="taxonomic scope" value="Bacteria"/>
</dbReference>
<dbReference type="InterPro" id="IPR037460">
    <property type="entry name" value="SEST-like"/>
</dbReference>
<dbReference type="PANTHER" id="PTHR37981">
    <property type="entry name" value="LIPASE 2"/>
    <property type="match status" value="1"/>
</dbReference>
<dbReference type="GO" id="GO:0016788">
    <property type="term" value="F:hydrolase activity, acting on ester bonds"/>
    <property type="evidence" value="ECO:0007669"/>
    <property type="project" value="InterPro"/>
</dbReference>
<dbReference type="EMBL" id="FR845719">
    <property type="protein sequence ID" value="CCA53322.1"/>
    <property type="molecule type" value="Genomic_DNA"/>
</dbReference>
<keyword evidence="2" id="KW-1015">Disulfide bond</keyword>
<evidence type="ECO:0000313" key="7">
    <source>
        <dbReference type="EMBL" id="CCA53322.1"/>
    </source>
</evidence>
<dbReference type="GO" id="GO:0006629">
    <property type="term" value="P:lipid metabolic process"/>
    <property type="evidence" value="ECO:0007669"/>
    <property type="project" value="TreeGrafter"/>
</dbReference>
<organism evidence="7 8">
    <name type="scientific">Streptomyces venezuelae (strain ATCC 10712 / CBS 650.69 / DSM 40230 / JCM 4526 / NBRC 13096 / PD 04745)</name>
    <dbReference type="NCBI Taxonomy" id="953739"/>
    <lineage>
        <taxon>Bacteria</taxon>
        <taxon>Bacillati</taxon>
        <taxon>Actinomycetota</taxon>
        <taxon>Actinomycetes</taxon>
        <taxon>Kitasatosporales</taxon>
        <taxon>Streptomycetaceae</taxon>
        <taxon>Streptomyces</taxon>
    </lineage>
</organism>
<dbReference type="SUPFAM" id="SSF52266">
    <property type="entry name" value="SGNH hydrolase"/>
    <property type="match status" value="1"/>
</dbReference>
<feature type="domain" description="SGNH hydrolase-type esterase" evidence="5">
    <location>
        <begin position="971"/>
        <end position="1230"/>
    </location>
</feature>
<feature type="region of interest" description="Disordered" evidence="3">
    <location>
        <begin position="345"/>
        <end position="400"/>
    </location>
</feature>
<protein>
    <submittedName>
        <fullName evidence="7">Uncharacterized protein</fullName>
    </submittedName>
</protein>
<dbReference type="InterPro" id="IPR013830">
    <property type="entry name" value="SGNH_hydro"/>
</dbReference>
<keyword evidence="4" id="KW-0732">Signal</keyword>
<proteinExistence type="predicted"/>
<evidence type="ECO:0000256" key="2">
    <source>
        <dbReference type="PIRSR" id="PIRSR637460-2"/>
    </source>
</evidence>
<feature type="region of interest" description="Disordered" evidence="3">
    <location>
        <begin position="713"/>
        <end position="732"/>
    </location>
</feature>
<dbReference type="InterPro" id="IPR036514">
    <property type="entry name" value="SGNH_hydro_sf"/>
</dbReference>
<keyword evidence="8" id="KW-1185">Reference proteome</keyword>
<feature type="region of interest" description="Disordered" evidence="3">
    <location>
        <begin position="280"/>
        <end position="299"/>
    </location>
</feature>
<name>F2R376_STRVP</name>
<dbReference type="PANTHER" id="PTHR37981:SF1">
    <property type="entry name" value="SGNH HYDROLASE-TYPE ESTERASE DOMAIN-CONTAINING PROTEIN"/>
    <property type="match status" value="1"/>
</dbReference>
<gene>
    <name evidence="7" type="ordered locus">SVEN_0034</name>
</gene>
<evidence type="ECO:0000259" key="5">
    <source>
        <dbReference type="Pfam" id="PF13472"/>
    </source>
</evidence>
<dbReference type="KEGG" id="sve:SVEN_0034"/>
<dbReference type="RefSeq" id="WP_015031242.1">
    <property type="nucleotide sequence ID" value="NC_018750.1"/>
</dbReference>
<dbReference type="GeneID" id="51860645"/>
<dbReference type="SUPFAM" id="SSF63829">
    <property type="entry name" value="Calcium-dependent phosphotriesterase"/>
    <property type="match status" value="1"/>
</dbReference>
<dbReference type="Pfam" id="PF13472">
    <property type="entry name" value="Lipase_GDSL_2"/>
    <property type="match status" value="1"/>
</dbReference>
<feature type="active site" evidence="1">
    <location>
        <position position="1269"/>
    </location>
</feature>
<dbReference type="Pfam" id="PF25275">
    <property type="entry name" value="Golvesin_C"/>
    <property type="match status" value="1"/>
</dbReference>
<evidence type="ECO:0000256" key="4">
    <source>
        <dbReference type="SAM" id="SignalP"/>
    </source>
</evidence>
<accession>F2R376</accession>
<feature type="region of interest" description="Disordered" evidence="3">
    <location>
        <begin position="1238"/>
        <end position="1269"/>
    </location>
</feature>
<feature type="signal peptide" evidence="4">
    <location>
        <begin position="1"/>
        <end position="18"/>
    </location>
</feature>
<dbReference type="Proteomes" id="UP000006854">
    <property type="component" value="Chromosome"/>
</dbReference>
<dbReference type="InterPro" id="IPR033803">
    <property type="entry name" value="CBD-like_Golvesin-Xly"/>
</dbReference>
<feature type="compositionally biased region" description="Basic and acidic residues" evidence="3">
    <location>
        <begin position="350"/>
        <end position="361"/>
    </location>
</feature>
<dbReference type="PATRIC" id="fig|953739.5.peg.23"/>
<feature type="disulfide bond" evidence="2">
    <location>
        <begin position="1169"/>
        <end position="1233"/>
    </location>
</feature>
<dbReference type="HOGENOM" id="CLU_004365_0_0_11"/>
<dbReference type="Gene3D" id="3.40.50.1110">
    <property type="entry name" value="SGNH hydrolase"/>
    <property type="match status" value="1"/>
</dbReference>
<feature type="disulfide bond" evidence="2">
    <location>
        <begin position="1005"/>
        <end position="1043"/>
    </location>
</feature>
<feature type="compositionally biased region" description="Basic and acidic residues" evidence="3">
    <location>
        <begin position="385"/>
        <end position="397"/>
    </location>
</feature>
<evidence type="ECO:0000313" key="8">
    <source>
        <dbReference type="Proteomes" id="UP000006854"/>
    </source>
</evidence>
<evidence type="ECO:0000259" key="6">
    <source>
        <dbReference type="Pfam" id="PF25275"/>
    </source>
</evidence>
<feature type="active site" description="Nucleophile" evidence="1">
    <location>
        <position position="974"/>
    </location>
</feature>
<feature type="disulfide bond" evidence="2">
    <location>
        <begin position="1110"/>
        <end position="1116"/>
    </location>
</feature>